<dbReference type="EMBL" id="CAKKNE010000002">
    <property type="protein sequence ID" value="CAH0369864.1"/>
    <property type="molecule type" value="Genomic_DNA"/>
</dbReference>
<dbReference type="CDD" id="cd07067">
    <property type="entry name" value="HP_PGM_like"/>
    <property type="match status" value="1"/>
</dbReference>
<dbReference type="InterPro" id="IPR013078">
    <property type="entry name" value="His_Pase_superF_clade-1"/>
</dbReference>
<dbReference type="Gene3D" id="3.40.50.1240">
    <property type="entry name" value="Phosphoglycerate mutase-like"/>
    <property type="match status" value="1"/>
</dbReference>
<dbReference type="EMBL" id="HBIW01021395">
    <property type="protein sequence ID" value="CAE0702974.1"/>
    <property type="molecule type" value="Transcribed_RNA"/>
</dbReference>
<dbReference type="Pfam" id="PF00300">
    <property type="entry name" value="His_Phos_1"/>
    <property type="match status" value="1"/>
</dbReference>
<reference evidence="3" key="2">
    <citation type="submission" date="2021-11" db="EMBL/GenBank/DDBJ databases">
        <authorList>
            <consortium name="Genoscope - CEA"/>
            <person name="William W."/>
        </authorList>
    </citation>
    <scope>NUCLEOTIDE SEQUENCE</scope>
</reference>
<dbReference type="InterPro" id="IPR050275">
    <property type="entry name" value="PGM_Phosphatase"/>
</dbReference>
<dbReference type="PANTHER" id="PTHR48100:SF1">
    <property type="entry name" value="HISTIDINE PHOSPHATASE FAMILY PROTEIN-RELATED"/>
    <property type="match status" value="1"/>
</dbReference>
<dbReference type="GO" id="GO:0005737">
    <property type="term" value="C:cytoplasm"/>
    <property type="evidence" value="ECO:0007669"/>
    <property type="project" value="TreeGrafter"/>
</dbReference>
<dbReference type="SUPFAM" id="SSF53254">
    <property type="entry name" value="Phosphoglycerate mutase-like"/>
    <property type="match status" value="1"/>
</dbReference>
<evidence type="ECO:0000256" key="1">
    <source>
        <dbReference type="PIRSR" id="PIRSR613078-2"/>
    </source>
</evidence>
<dbReference type="OrthoDB" id="496981at2759"/>
<dbReference type="InterPro" id="IPR029033">
    <property type="entry name" value="His_PPase_superfam"/>
</dbReference>
<sequence length="213" mass="23366">MHGHLGYQRRAMGLQDRTFSFARHGEARHNEFIRDGRDTEGRALLDPALTEAGEAQASQLAEALKPPERQFDIIVTSPLCRALQTASKIAETQDDVEIIVTSLHTETAMPPADACQRGSLDASMIEARYPSFDVARIRTPRDWICADGGWFAPRAAEARLAEFRELLNALPPHKDVLVVGHAGFFKRLFGEDQKMGNCEVVTRALDGGAVAAG</sequence>
<evidence type="ECO:0000313" key="4">
    <source>
        <dbReference type="Proteomes" id="UP000789595"/>
    </source>
</evidence>
<dbReference type="PANTHER" id="PTHR48100">
    <property type="entry name" value="BROAD-SPECIFICITY PHOSPHATASE YOR283W-RELATED"/>
    <property type="match status" value="1"/>
</dbReference>
<proteinExistence type="predicted"/>
<dbReference type="SMART" id="SM00855">
    <property type="entry name" value="PGAM"/>
    <property type="match status" value="1"/>
</dbReference>
<evidence type="ECO:0000313" key="3">
    <source>
        <dbReference type="EMBL" id="CAH0369864.1"/>
    </source>
</evidence>
<feature type="binding site" evidence="1">
    <location>
        <position position="81"/>
    </location>
    <ligand>
        <name>substrate</name>
    </ligand>
</feature>
<dbReference type="AlphaFoldDB" id="A0A7S4A489"/>
<dbReference type="GO" id="GO:0016791">
    <property type="term" value="F:phosphatase activity"/>
    <property type="evidence" value="ECO:0007669"/>
    <property type="project" value="TreeGrafter"/>
</dbReference>
<evidence type="ECO:0000313" key="2">
    <source>
        <dbReference type="EMBL" id="CAE0702974.1"/>
    </source>
</evidence>
<reference evidence="2" key="1">
    <citation type="submission" date="2021-01" db="EMBL/GenBank/DDBJ databases">
        <authorList>
            <person name="Corre E."/>
            <person name="Pelletier E."/>
            <person name="Niang G."/>
            <person name="Scheremetjew M."/>
            <person name="Finn R."/>
            <person name="Kale V."/>
            <person name="Holt S."/>
            <person name="Cochrane G."/>
            <person name="Meng A."/>
            <person name="Brown T."/>
            <person name="Cohen L."/>
        </authorList>
    </citation>
    <scope>NUCLEOTIDE SEQUENCE</scope>
    <source>
        <strain evidence="2">CCMP1756</strain>
    </source>
</reference>
<dbReference type="Proteomes" id="UP000789595">
    <property type="component" value="Unassembled WGS sequence"/>
</dbReference>
<accession>A0A7S4A489</accession>
<protein>
    <recommendedName>
        <fullName evidence="5">Phosphoglycerate mutase (2,3-diphosphoglycerate-dependent)</fullName>
    </recommendedName>
</protein>
<evidence type="ECO:0008006" key="5">
    <source>
        <dbReference type="Google" id="ProtNLM"/>
    </source>
</evidence>
<gene>
    <name evidence="2" type="ORF">PCAL00307_LOCUS18421</name>
    <name evidence="3" type="ORF">PECAL_2P30080</name>
</gene>
<organism evidence="2">
    <name type="scientific">Pelagomonas calceolata</name>
    <dbReference type="NCBI Taxonomy" id="35677"/>
    <lineage>
        <taxon>Eukaryota</taxon>
        <taxon>Sar</taxon>
        <taxon>Stramenopiles</taxon>
        <taxon>Ochrophyta</taxon>
        <taxon>Pelagophyceae</taxon>
        <taxon>Pelagomonadales</taxon>
        <taxon>Pelagomonadaceae</taxon>
        <taxon>Pelagomonas</taxon>
    </lineage>
</organism>
<feature type="binding site" evidence="1">
    <location>
        <begin position="23"/>
        <end position="30"/>
    </location>
    <ligand>
        <name>substrate</name>
    </ligand>
</feature>
<keyword evidence="4" id="KW-1185">Reference proteome</keyword>
<name>A0A7S4A489_9STRA</name>